<organism evidence="3 4">
    <name type="scientific">Pendulispora brunnea</name>
    <dbReference type="NCBI Taxonomy" id="2905690"/>
    <lineage>
        <taxon>Bacteria</taxon>
        <taxon>Pseudomonadati</taxon>
        <taxon>Myxococcota</taxon>
        <taxon>Myxococcia</taxon>
        <taxon>Myxococcales</taxon>
        <taxon>Sorangiineae</taxon>
        <taxon>Pendulisporaceae</taxon>
        <taxon>Pendulispora</taxon>
    </lineage>
</organism>
<feature type="chain" id="PRO_5047157143" evidence="2">
    <location>
        <begin position="22"/>
        <end position="381"/>
    </location>
</feature>
<feature type="region of interest" description="Disordered" evidence="1">
    <location>
        <begin position="27"/>
        <end position="47"/>
    </location>
</feature>
<evidence type="ECO:0000256" key="2">
    <source>
        <dbReference type="SAM" id="SignalP"/>
    </source>
</evidence>
<keyword evidence="2" id="KW-0732">Signal</keyword>
<dbReference type="EMBL" id="CP089982">
    <property type="protein sequence ID" value="WXA97204.1"/>
    <property type="molecule type" value="Genomic_DNA"/>
</dbReference>
<evidence type="ECO:0000313" key="3">
    <source>
        <dbReference type="EMBL" id="WXA97204.1"/>
    </source>
</evidence>
<dbReference type="RefSeq" id="WP_394847819.1">
    <property type="nucleotide sequence ID" value="NZ_CP089982.1"/>
</dbReference>
<sequence length="381" mass="40018">MRFSSIHGSLFVLALGAIATAACGISSGDERTDDSDPSEQATVVKPDGSDLPGKLKVVAPTGAPADTQISFEGNTTLQGGLGQEIGPLSVGLHRTFIKRPDGILGTEANFQILSNQVTTIHTGLLAIDLVHAPPTLGLSAIKRSNSRVIYFWAPGGRQLPVDLDGTKYEALFPNSYYLEYGLWDGQDVTLAGDETKVAKAWDYAGRRVAKIVAPVREYPTATCAQAGSGDVVPLYTLYAPGKGTNPFVLTDGQSLEAGLSAKNASRTYELAISGVASRVALPVGALGAGPLTFQVGRLDVEDVSVKQSDGSVKMVRGDYTVYAKTGTSSSGQDVFSSSNSLNCTPATHSGVDLPRGRYKVVVRYSTVEVGTKTDTIVVDVE</sequence>
<proteinExistence type="predicted"/>
<evidence type="ECO:0000313" key="4">
    <source>
        <dbReference type="Proteomes" id="UP001379533"/>
    </source>
</evidence>
<protein>
    <submittedName>
        <fullName evidence="3">Uncharacterized protein</fullName>
    </submittedName>
</protein>
<gene>
    <name evidence="3" type="ORF">LZC95_10195</name>
</gene>
<accession>A0ABZ2KGK2</accession>
<reference evidence="3 4" key="1">
    <citation type="submission" date="2021-12" db="EMBL/GenBank/DDBJ databases">
        <title>Discovery of the Pendulisporaceae a myxobacterial family with distinct sporulation behavior and unique specialized metabolism.</title>
        <authorList>
            <person name="Garcia R."/>
            <person name="Popoff A."/>
            <person name="Bader C.D."/>
            <person name="Loehr J."/>
            <person name="Walesch S."/>
            <person name="Walt C."/>
            <person name="Boldt J."/>
            <person name="Bunk B."/>
            <person name="Haeckl F.J.F.P.J."/>
            <person name="Gunesch A.P."/>
            <person name="Birkelbach J."/>
            <person name="Nuebel U."/>
            <person name="Pietschmann T."/>
            <person name="Bach T."/>
            <person name="Mueller R."/>
        </authorList>
    </citation>
    <scope>NUCLEOTIDE SEQUENCE [LARGE SCALE GENOMIC DNA]</scope>
    <source>
        <strain evidence="3 4">MSr12523</strain>
    </source>
</reference>
<dbReference type="PROSITE" id="PS51257">
    <property type="entry name" value="PROKAR_LIPOPROTEIN"/>
    <property type="match status" value="1"/>
</dbReference>
<keyword evidence="4" id="KW-1185">Reference proteome</keyword>
<evidence type="ECO:0000256" key="1">
    <source>
        <dbReference type="SAM" id="MobiDB-lite"/>
    </source>
</evidence>
<name>A0ABZ2KGK2_9BACT</name>
<feature type="signal peptide" evidence="2">
    <location>
        <begin position="1"/>
        <end position="21"/>
    </location>
</feature>
<dbReference type="Proteomes" id="UP001379533">
    <property type="component" value="Chromosome"/>
</dbReference>